<dbReference type="SUPFAM" id="SSF55486">
    <property type="entry name" value="Metalloproteases ('zincins'), catalytic domain"/>
    <property type="match status" value="1"/>
</dbReference>
<dbReference type="GO" id="GO:0031012">
    <property type="term" value="C:extracellular matrix"/>
    <property type="evidence" value="ECO:0007669"/>
    <property type="project" value="InterPro"/>
</dbReference>
<protein>
    <recommendedName>
        <fullName evidence="6">Peptidase M10 metallopeptidase domain-containing protein</fullName>
    </recommendedName>
</protein>
<dbReference type="STRING" id="1769779.AUP74_00617"/>
<dbReference type="OrthoDB" id="8865538at2"/>
<dbReference type="GO" id="GO:0008270">
    <property type="term" value="F:zinc ion binding"/>
    <property type="evidence" value="ECO:0007669"/>
    <property type="project" value="InterPro"/>
</dbReference>
<dbReference type="InterPro" id="IPR001818">
    <property type="entry name" value="Pept_M10_metallopeptidase"/>
</dbReference>
<evidence type="ECO:0000313" key="7">
    <source>
        <dbReference type="EMBL" id="AOS96087.1"/>
    </source>
</evidence>
<keyword evidence="1" id="KW-0645">Protease</keyword>
<feature type="chain" id="PRO_5008895394" description="Peptidase M10 metallopeptidase domain-containing protein" evidence="5">
    <location>
        <begin position="27"/>
        <end position="853"/>
    </location>
</feature>
<evidence type="ECO:0000259" key="6">
    <source>
        <dbReference type="Pfam" id="PF00413"/>
    </source>
</evidence>
<keyword evidence="3" id="KW-0378">Hydrolase</keyword>
<dbReference type="EMBL" id="CP014143">
    <property type="protein sequence ID" value="AOS96087.1"/>
    <property type="molecule type" value="Genomic_DNA"/>
</dbReference>
<reference evidence="8" key="1">
    <citation type="submission" date="2016-01" db="EMBL/GenBank/DDBJ databases">
        <title>Complete genome sequence of Microbulbifer sp. CCB-MM1, a halophile isolated from Matang Mangrove Forest, Perak.</title>
        <authorList>
            <person name="Moh T.H."/>
            <person name="Dinesh B."/>
            <person name="Lau N.-S."/>
            <person name="Go F."/>
            <person name="Alexander Chong S.-C."/>
        </authorList>
    </citation>
    <scope>NUCLEOTIDE SEQUENCE [LARGE SCALE GENOMIC DNA]</scope>
    <source>
        <strain evidence="8">CCB-MM1</strain>
    </source>
</reference>
<organism evidence="7 8">
    <name type="scientific">Microbulbifer aggregans</name>
    <dbReference type="NCBI Taxonomy" id="1769779"/>
    <lineage>
        <taxon>Bacteria</taxon>
        <taxon>Pseudomonadati</taxon>
        <taxon>Pseudomonadota</taxon>
        <taxon>Gammaproteobacteria</taxon>
        <taxon>Cellvibrionales</taxon>
        <taxon>Microbulbiferaceae</taxon>
        <taxon>Microbulbifer</taxon>
    </lineage>
</organism>
<dbReference type="KEGG" id="micc:AUP74_00617"/>
<dbReference type="GO" id="GO:0004222">
    <property type="term" value="F:metalloendopeptidase activity"/>
    <property type="evidence" value="ECO:0007669"/>
    <property type="project" value="InterPro"/>
</dbReference>
<evidence type="ECO:0000256" key="2">
    <source>
        <dbReference type="ARBA" id="ARBA00022723"/>
    </source>
</evidence>
<dbReference type="Proteomes" id="UP000095672">
    <property type="component" value="Chromosome"/>
</dbReference>
<evidence type="ECO:0000256" key="1">
    <source>
        <dbReference type="ARBA" id="ARBA00022670"/>
    </source>
</evidence>
<keyword evidence="5" id="KW-0732">Signal</keyword>
<proteinExistence type="predicted"/>
<feature type="domain" description="Peptidase M10 metallopeptidase" evidence="6">
    <location>
        <begin position="91"/>
        <end position="252"/>
    </location>
</feature>
<evidence type="ECO:0000313" key="8">
    <source>
        <dbReference type="Proteomes" id="UP000095672"/>
    </source>
</evidence>
<dbReference type="RefSeq" id="WP_069946267.1">
    <property type="nucleotide sequence ID" value="NZ_CP014143.1"/>
</dbReference>
<feature type="signal peptide" evidence="5">
    <location>
        <begin position="1"/>
        <end position="26"/>
    </location>
</feature>
<evidence type="ECO:0000256" key="5">
    <source>
        <dbReference type="SAM" id="SignalP"/>
    </source>
</evidence>
<dbReference type="Pfam" id="PF00413">
    <property type="entry name" value="Peptidase_M10"/>
    <property type="match status" value="1"/>
</dbReference>
<evidence type="ECO:0000256" key="4">
    <source>
        <dbReference type="ARBA" id="ARBA00022833"/>
    </source>
</evidence>
<evidence type="ECO:0000256" key="3">
    <source>
        <dbReference type="ARBA" id="ARBA00022801"/>
    </source>
</evidence>
<dbReference type="Gene3D" id="3.40.390.10">
    <property type="entry name" value="Collagenase (Catalytic Domain)"/>
    <property type="match status" value="1"/>
</dbReference>
<dbReference type="InterPro" id="IPR024079">
    <property type="entry name" value="MetalloPept_cat_dom_sf"/>
</dbReference>
<dbReference type="AlphaFoldDB" id="A0A1C9W4L0"/>
<sequence length="853" mass="90580" precursor="true">MNNSKKTFLQSALAASILSATASTMAYGPLYVYDYEKGTPYRWDVSSPVKVYTDGGNYASGTVNLYVSTPETCNEDGNWQCGYVEELYVEFTNEQGVERIRDALASWSNVPTSSFQAEVAGSFADIGIGGGDGDITGAAEEFSTDGNGNVIHEIIGTVNNGGIHVMFDETGSVMRDVMGAPSGVLGIASPEWADEETGVITEGWAVMGGASTYYNDTDLKQMSGVITHELGHSFNLAHTQTNGHLIMYSGYGALTAGPRDCSAHPLTGGEYRLPFPQESAPTTTDISVMYPYINTNPESSGATGGQQATASTREDYAAISSIYPASSFTAETGTIKGKVNYAFSKEGIIGLNIVARNIDNPWQDAITAMTGDWNDGHPDAAQGTGEYVLQGLTPGASYVVHIEKIFAGGFPTPQVGLPGPSEYYNGNGESDDAVQDDACAYTPVVAGAGQVVENIDIQMNGMKDTPQLITYPAPNATEITANGQFMGGDIINWYGQALSWIHNDGNDEYTILEMGGIAVSDNGSVVAGRVAQNNSYLPARYTKGRGIEVLPSAGNSGCDQGGGILETYSNFAISPDGRTMGGFLWNCDNSAEYDNFQVSAATYDEENGWTILDSHKDNNSSRINALSNTGIAVGWESDSSSGLWQGRVWKDGQEINLKEAAPAGVQFVGEATAVSTDGTWVSGIDAYDAEWRPDQYVYNTQTGDFTLLNIREACPWWDWFCFGEKAFNPYDIADDGTLVGAIGTAAGAGAMIVSEALGGEHRLGDLLRGQGVINAADLEVASTATGISTNGKHIVGWAALENAFGSFKLTLDQLFVCKNEKTLKVGYPEGVSAQLKTGATLGMCEADLPKQYK</sequence>
<keyword evidence="4" id="KW-0862">Zinc</keyword>
<name>A0A1C9W4L0_9GAMM</name>
<accession>A0A1C9W4L0</accession>
<keyword evidence="2" id="KW-0479">Metal-binding</keyword>
<gene>
    <name evidence="7" type="ORF">AUP74_00617</name>
</gene>
<keyword evidence="8" id="KW-1185">Reference proteome</keyword>
<dbReference type="GO" id="GO:0006508">
    <property type="term" value="P:proteolysis"/>
    <property type="evidence" value="ECO:0007669"/>
    <property type="project" value="UniProtKB-KW"/>
</dbReference>